<dbReference type="InterPro" id="IPR000795">
    <property type="entry name" value="T_Tr_GTP-bd_dom"/>
</dbReference>
<proteinExistence type="inferred from homology"/>
<comment type="caution">
    <text evidence="11">The sequence shown here is derived from an EMBL/GenBank/DDBJ whole genome shotgun (WGS) entry which is preliminary data.</text>
</comment>
<evidence type="ECO:0000256" key="6">
    <source>
        <dbReference type="ARBA" id="ARBA00023134"/>
    </source>
</evidence>
<dbReference type="Pfam" id="PF11987">
    <property type="entry name" value="IF-2"/>
    <property type="match status" value="1"/>
</dbReference>
<dbReference type="CDD" id="cd03702">
    <property type="entry name" value="IF2_mtIF2_II"/>
    <property type="match status" value="1"/>
</dbReference>
<dbReference type="GO" id="GO:0003924">
    <property type="term" value="F:GTPase activity"/>
    <property type="evidence" value="ECO:0007669"/>
    <property type="project" value="InterPro"/>
</dbReference>
<dbReference type="GO" id="GO:0003743">
    <property type="term" value="F:translation initiation factor activity"/>
    <property type="evidence" value="ECO:0007669"/>
    <property type="project" value="UniProtKB-UniRule"/>
</dbReference>
<evidence type="ECO:0000256" key="9">
    <source>
        <dbReference type="SAM" id="MobiDB-lite"/>
    </source>
</evidence>
<name>A0A1F8EFG8_9BACT</name>
<protein>
    <recommendedName>
        <fullName evidence="2 7">Translation initiation factor IF-2</fullName>
    </recommendedName>
</protein>
<evidence type="ECO:0000256" key="2">
    <source>
        <dbReference type="ARBA" id="ARBA00020675"/>
    </source>
</evidence>
<dbReference type="SUPFAM" id="SSF50447">
    <property type="entry name" value="Translation proteins"/>
    <property type="match status" value="2"/>
</dbReference>
<dbReference type="GO" id="GO:0005525">
    <property type="term" value="F:GTP binding"/>
    <property type="evidence" value="ECO:0007669"/>
    <property type="project" value="UniProtKB-KW"/>
</dbReference>
<evidence type="ECO:0000313" key="12">
    <source>
        <dbReference type="Proteomes" id="UP000177503"/>
    </source>
</evidence>
<dbReference type="Gene3D" id="3.40.50.10050">
    <property type="entry name" value="Translation initiation factor IF- 2, domain 3"/>
    <property type="match status" value="1"/>
</dbReference>
<keyword evidence="3 8" id="KW-0396">Initiation factor</keyword>
<dbReference type="Proteomes" id="UP000177503">
    <property type="component" value="Unassembled WGS sequence"/>
</dbReference>
<dbReference type="FunFam" id="3.40.50.10050:FF:000001">
    <property type="entry name" value="Translation initiation factor IF-2"/>
    <property type="match status" value="1"/>
</dbReference>
<dbReference type="Pfam" id="PF00009">
    <property type="entry name" value="GTP_EFTU"/>
    <property type="match status" value="1"/>
</dbReference>
<dbReference type="NCBIfam" id="TIGR00231">
    <property type="entry name" value="small_GTP"/>
    <property type="match status" value="1"/>
</dbReference>
<dbReference type="EMBL" id="MGJC01000024">
    <property type="protein sequence ID" value="OGM99596.1"/>
    <property type="molecule type" value="Genomic_DNA"/>
</dbReference>
<dbReference type="Gene3D" id="2.40.30.10">
    <property type="entry name" value="Translation factors"/>
    <property type="match status" value="2"/>
</dbReference>
<dbReference type="NCBIfam" id="TIGR00487">
    <property type="entry name" value="IF-2"/>
    <property type="match status" value="1"/>
</dbReference>
<dbReference type="STRING" id="1802662.A2736_01020"/>
<dbReference type="Gene3D" id="3.40.50.300">
    <property type="entry name" value="P-loop containing nucleotide triphosphate hydrolases"/>
    <property type="match status" value="1"/>
</dbReference>
<dbReference type="CDD" id="cd01887">
    <property type="entry name" value="IF2_eIF5B"/>
    <property type="match status" value="1"/>
</dbReference>
<evidence type="ECO:0000256" key="8">
    <source>
        <dbReference type="RuleBase" id="RU000644"/>
    </source>
</evidence>
<dbReference type="InterPro" id="IPR005225">
    <property type="entry name" value="Small_GTP-bd"/>
</dbReference>
<dbReference type="GO" id="GO:0005737">
    <property type="term" value="C:cytoplasm"/>
    <property type="evidence" value="ECO:0007669"/>
    <property type="project" value="UniProtKB-UniRule"/>
</dbReference>
<dbReference type="InterPro" id="IPR015760">
    <property type="entry name" value="TIF_IF2"/>
</dbReference>
<dbReference type="InterPro" id="IPR009000">
    <property type="entry name" value="Transl_B-barrel_sf"/>
</dbReference>
<dbReference type="AlphaFoldDB" id="A0A1F8EFG8"/>
<comment type="similarity">
    <text evidence="1 8">Belongs to the TRAFAC class translation factor GTPase superfamily. Classic translation factor GTPase family. IF-2 subfamily.</text>
</comment>
<dbReference type="InterPro" id="IPR036925">
    <property type="entry name" value="TIF_IF2_dom3_sf"/>
</dbReference>
<dbReference type="InterPro" id="IPR044145">
    <property type="entry name" value="IF2_II"/>
</dbReference>
<dbReference type="SMART" id="SM00173">
    <property type="entry name" value="RAS"/>
    <property type="match status" value="1"/>
</dbReference>
<evidence type="ECO:0000256" key="1">
    <source>
        <dbReference type="ARBA" id="ARBA00007733"/>
    </source>
</evidence>
<dbReference type="InterPro" id="IPR053905">
    <property type="entry name" value="EF-G-like_DII"/>
</dbReference>
<dbReference type="SUPFAM" id="SSF52540">
    <property type="entry name" value="P-loop containing nucleoside triphosphate hydrolases"/>
    <property type="match status" value="1"/>
</dbReference>
<dbReference type="InterPro" id="IPR023115">
    <property type="entry name" value="TIF_IF2_dom3"/>
</dbReference>
<dbReference type="PANTHER" id="PTHR43381:SF4">
    <property type="entry name" value="EUKARYOTIC TRANSLATION INITIATION FACTOR 5B"/>
    <property type="match status" value="1"/>
</dbReference>
<comment type="function">
    <text evidence="8">One of the essential components for the initiation of protein synthesis. Protects formylmethionyl-tRNA from spontaneous hydrolysis and promotes its binding to the 30S ribosomal subunits. Also involved in the hydrolysis of GTP during the formation of the 70S ribosomal complex.</text>
</comment>
<dbReference type="PRINTS" id="PR00315">
    <property type="entry name" value="ELONGATNFCT"/>
</dbReference>
<keyword evidence="5 8" id="KW-0648">Protein biosynthesis</keyword>
<dbReference type="SUPFAM" id="SSF52156">
    <property type="entry name" value="Initiation factor IF2/eIF5b, domain 3"/>
    <property type="match status" value="1"/>
</dbReference>
<keyword evidence="4" id="KW-0547">Nucleotide-binding</keyword>
<evidence type="ECO:0000256" key="4">
    <source>
        <dbReference type="ARBA" id="ARBA00022741"/>
    </source>
</evidence>
<evidence type="ECO:0000256" key="5">
    <source>
        <dbReference type="ARBA" id="ARBA00022917"/>
    </source>
</evidence>
<reference evidence="11 12" key="1">
    <citation type="journal article" date="2016" name="Nat. Commun.">
        <title>Thousands of microbial genomes shed light on interconnected biogeochemical processes in an aquifer system.</title>
        <authorList>
            <person name="Anantharaman K."/>
            <person name="Brown C.T."/>
            <person name="Hug L.A."/>
            <person name="Sharon I."/>
            <person name="Castelle C.J."/>
            <person name="Probst A.J."/>
            <person name="Thomas B.C."/>
            <person name="Singh A."/>
            <person name="Wilkins M.J."/>
            <person name="Karaoz U."/>
            <person name="Brodie E.L."/>
            <person name="Williams K.H."/>
            <person name="Hubbard S.S."/>
            <person name="Banfield J.F."/>
        </authorList>
    </citation>
    <scope>NUCLEOTIDE SEQUENCE [LARGE SCALE GENOMIC DNA]</scope>
</reference>
<organism evidence="11 12">
    <name type="scientific">Candidatus Yanofskybacteria bacterium RIFCSPHIGHO2_01_FULL_41_27</name>
    <dbReference type="NCBI Taxonomy" id="1802662"/>
    <lineage>
        <taxon>Bacteria</taxon>
        <taxon>Candidatus Yanofskyibacteriota</taxon>
    </lineage>
</organism>
<dbReference type="Pfam" id="PF22042">
    <property type="entry name" value="EF-G_D2"/>
    <property type="match status" value="1"/>
</dbReference>
<evidence type="ECO:0000256" key="7">
    <source>
        <dbReference type="NCBIfam" id="TIGR00487"/>
    </source>
</evidence>
<dbReference type="InterPro" id="IPR000178">
    <property type="entry name" value="TF_IF2_bacterial-like"/>
</dbReference>
<evidence type="ECO:0000256" key="3">
    <source>
        <dbReference type="ARBA" id="ARBA00022540"/>
    </source>
</evidence>
<dbReference type="PROSITE" id="PS51722">
    <property type="entry name" value="G_TR_2"/>
    <property type="match status" value="1"/>
</dbReference>
<keyword evidence="6" id="KW-0342">GTP-binding</keyword>
<evidence type="ECO:0000259" key="10">
    <source>
        <dbReference type="PROSITE" id="PS51722"/>
    </source>
</evidence>
<feature type="region of interest" description="Disordered" evidence="9">
    <location>
        <begin position="474"/>
        <end position="501"/>
    </location>
</feature>
<feature type="domain" description="Tr-type G" evidence="10">
    <location>
        <begin position="12"/>
        <end position="188"/>
    </location>
</feature>
<gene>
    <name evidence="11" type="ORF">A2736_01020</name>
</gene>
<dbReference type="FunFam" id="3.40.50.300:FF:000019">
    <property type="entry name" value="Translation initiation factor IF-2"/>
    <property type="match status" value="1"/>
</dbReference>
<dbReference type="InterPro" id="IPR027417">
    <property type="entry name" value="P-loop_NTPase"/>
</dbReference>
<sequence>MAENTKEKTIKARPPVVVVLGHVDHGKTKLLDTIRKTKVAEKESGGITQHVGAYQIDIATSDKRQAIKRITFLDTPGHEAFSAIRSRGAKIADIAILVVAADESVKPQTKEAIKIVEAEKIPLIVAINKIDKEGANSQKVKQDLAAENILVEDWGGKVPSIEISAKDNRNIPELLEMILLVAELEELKEDTDSPASGVIIESRLDKRRGYLASVLVQKGIVKLGDWIVAGTVIGKIKSMEDFAGALITEARPSQPVLITGWPSAPNVGKIFAVTDSKEKASRIAEDNVDLTPLFLFIKEPMPEISESTAKKRILNLVLKADFSGSLEAVDSALNTIKSEEVGYNVVRYDIGNITEADVKSAIHSNGQIVGFRVNTEESAQKIADKESVKISSFDVIYDLVEYIRKELGGLLEPEIERTQLGRLKVLATFKKDARSQIIGGKVMSGKITRGGIVEVFRNGTKIALGKIGQLQQNKADSSEVKEGQEAGIRFDPLPNQPSQEIKEGDILEVYEEKKIERTL</sequence>
<accession>A0A1F8EFG8</accession>
<evidence type="ECO:0000313" key="11">
    <source>
        <dbReference type="EMBL" id="OGM99596.1"/>
    </source>
</evidence>
<dbReference type="PANTHER" id="PTHR43381">
    <property type="entry name" value="TRANSLATION INITIATION FACTOR IF-2-RELATED"/>
    <property type="match status" value="1"/>
</dbReference>